<evidence type="ECO:0000313" key="3">
    <source>
        <dbReference type="EMBL" id="RJR26633.1"/>
    </source>
</evidence>
<dbReference type="SUPFAM" id="SSF53448">
    <property type="entry name" value="Nucleotide-diphospho-sugar transferases"/>
    <property type="match status" value="1"/>
</dbReference>
<accession>A0A3A4ZBG4</accession>
<name>A0A3A4ZBG4_UNCKA</name>
<dbReference type="EMBL" id="QZJF01000019">
    <property type="protein sequence ID" value="RJR26633.1"/>
    <property type="molecule type" value="Genomic_DNA"/>
</dbReference>
<reference evidence="3 4" key="1">
    <citation type="journal article" date="2017" name="ISME J.">
        <title>Energy and carbon metabolisms in a deep terrestrial subsurface fluid microbial community.</title>
        <authorList>
            <person name="Momper L."/>
            <person name="Jungbluth S.P."/>
            <person name="Lee M.D."/>
            <person name="Amend J.P."/>
        </authorList>
    </citation>
    <scope>NUCLEOTIDE SEQUENCE [LARGE SCALE GENOMIC DNA]</scope>
    <source>
        <strain evidence="3">SURF_46</strain>
    </source>
</reference>
<dbReference type="InterPro" id="IPR000644">
    <property type="entry name" value="CBS_dom"/>
</dbReference>
<evidence type="ECO:0000259" key="2">
    <source>
        <dbReference type="Pfam" id="PF00571"/>
    </source>
</evidence>
<dbReference type="Gene3D" id="3.90.550.10">
    <property type="entry name" value="Spore Coat Polysaccharide Biosynthesis Protein SpsA, Chain A"/>
    <property type="match status" value="1"/>
</dbReference>
<dbReference type="PANTHER" id="PTHR22572">
    <property type="entry name" value="SUGAR-1-PHOSPHATE GUANYL TRANSFERASE"/>
    <property type="match status" value="1"/>
</dbReference>
<dbReference type="InterPro" id="IPR029044">
    <property type="entry name" value="Nucleotide-diphossugar_trans"/>
</dbReference>
<gene>
    <name evidence="3" type="ORF">C4561_04765</name>
</gene>
<proteinExistence type="predicted"/>
<dbReference type="AlphaFoldDB" id="A0A3A4ZBG4"/>
<evidence type="ECO:0000259" key="1">
    <source>
        <dbReference type="Pfam" id="PF00483"/>
    </source>
</evidence>
<dbReference type="InterPro" id="IPR050486">
    <property type="entry name" value="Mannose-1P_guanyltransferase"/>
</dbReference>
<dbReference type="Proteomes" id="UP000265540">
    <property type="component" value="Unassembled WGS sequence"/>
</dbReference>
<dbReference type="Pfam" id="PF00571">
    <property type="entry name" value="CBS"/>
    <property type="match status" value="1"/>
</dbReference>
<dbReference type="InterPro" id="IPR005835">
    <property type="entry name" value="NTP_transferase_dom"/>
</dbReference>
<dbReference type="InterPro" id="IPR046342">
    <property type="entry name" value="CBS_dom_sf"/>
</dbReference>
<evidence type="ECO:0000313" key="4">
    <source>
        <dbReference type="Proteomes" id="UP000265540"/>
    </source>
</evidence>
<sequence length="346" mass="39598">MDIETLFIAEERSVLEAMKLIDATARQILLVAENKKLKAIITDGDIRRHLLRGGKLEDKVKDIANYNPRFIYEKDKDNSRELMKKWSILSLPVVNEKLEIQSVVFLNGYEIGRNYSVSAPVVIMAGGLGTRLYPYTKILPKPLIPIGEIPITEHIINQFMEYNCNEFHFIVNHKKNMIKAYFSEVEKDYKIEFYDEDIPLGTGGGLSLLKGKVETTLFCTNCDVLIRANYKEIYDFHKQNGNMITIVAAYKHFTIPYGIINMDSNGEIAAMIEKPEYSFLTNTGFYVVEPEVVYRLEGDKAIGFPDIIEQQKSLGEKIGVFPVSERCWLDMGQLEELEVMRKELGV</sequence>
<dbReference type="Gene3D" id="3.10.580.10">
    <property type="entry name" value="CBS-domain"/>
    <property type="match status" value="1"/>
</dbReference>
<protein>
    <submittedName>
        <fullName evidence="3">CBS domain-containing protein</fullName>
    </submittedName>
</protein>
<dbReference type="Pfam" id="PF00483">
    <property type="entry name" value="NTP_transferase"/>
    <property type="match status" value="1"/>
</dbReference>
<feature type="domain" description="CBS" evidence="2">
    <location>
        <begin position="6"/>
        <end position="51"/>
    </location>
</feature>
<feature type="domain" description="Nucleotidyl transferase" evidence="1">
    <location>
        <begin position="122"/>
        <end position="338"/>
    </location>
</feature>
<comment type="caution">
    <text evidence="3">The sequence shown here is derived from an EMBL/GenBank/DDBJ whole genome shotgun (WGS) entry which is preliminary data.</text>
</comment>
<organism evidence="3 4">
    <name type="scientific">candidate division WWE3 bacterium</name>
    <dbReference type="NCBI Taxonomy" id="2053526"/>
    <lineage>
        <taxon>Bacteria</taxon>
        <taxon>Katanobacteria</taxon>
    </lineage>
</organism>